<proteinExistence type="predicted"/>
<reference evidence="1 2" key="1">
    <citation type="journal article" date="2014" name="ISME J.">
        <title>Candidatus Competibacter-lineage genomes retrieved from metagenomes reveal functional metabolic diversity.</title>
        <authorList>
            <person name="McIlroy S.J."/>
            <person name="Albertsen M."/>
            <person name="Andresen E.K."/>
            <person name="Saunders A.M."/>
            <person name="Kristiansen R."/>
            <person name="Stokholm-Bjerregaard M."/>
            <person name="Nielsen K.L."/>
            <person name="Nielsen P.H."/>
        </authorList>
    </citation>
    <scope>NUCLEOTIDE SEQUENCE [LARGE SCALE GENOMIC DNA]</scope>
    <source>
        <strain evidence="1 2">Run_B_J11</strain>
    </source>
</reference>
<organism evidence="1 2">
    <name type="scientific">Candidatus Contendobacter odensis Run_B_J11</name>
    <dbReference type="NCBI Taxonomy" id="1400861"/>
    <lineage>
        <taxon>Bacteria</taxon>
        <taxon>Pseudomonadati</taxon>
        <taxon>Pseudomonadota</taxon>
        <taxon>Gammaproteobacteria</taxon>
        <taxon>Candidatus Competibacteraceae</taxon>
        <taxon>Candidatus Contendibacter</taxon>
    </lineage>
</organism>
<evidence type="ECO:0000313" key="1">
    <source>
        <dbReference type="EMBL" id="CDH44057.1"/>
    </source>
</evidence>
<name>A0A7U7G994_9GAMM</name>
<dbReference type="AlphaFoldDB" id="A0A7U7G994"/>
<sequence length="188" mass="20364">MRQTSLVDAKKSLDEVRATIANLEALAHQKWLNRNAIAAELNSAVSAPMTREDAAPIIGDALDSLAMLQSTIFRRLLGGLFGNGVRESAHDQNEISKLLQYESLNADHFARDWLAALLLPTLKAGLPAALENLEWPDGALPAADRARKIAEFESILAKADAEFADVLLDLEGLGIAWNANHYLAKIAA</sequence>
<protein>
    <submittedName>
        <fullName evidence="1">Uncharacterized protein</fullName>
    </submittedName>
</protein>
<dbReference type="Proteomes" id="UP000019184">
    <property type="component" value="Unassembled WGS sequence"/>
</dbReference>
<evidence type="ECO:0000313" key="2">
    <source>
        <dbReference type="Proteomes" id="UP000019184"/>
    </source>
</evidence>
<comment type="caution">
    <text evidence="1">The sequence shown here is derived from an EMBL/GenBank/DDBJ whole genome shotgun (WGS) entry which is preliminary data.</text>
</comment>
<keyword evidence="2" id="KW-1185">Reference proteome</keyword>
<accession>A0A7U7G994</accession>
<dbReference type="EMBL" id="CBTK010000055">
    <property type="protein sequence ID" value="CDH44057.1"/>
    <property type="molecule type" value="Genomic_DNA"/>
</dbReference>
<gene>
    <name evidence="1" type="ORF">BN874_1480002</name>
</gene>